<accession>A0A6S4ZFY6</accession>
<reference evidence="1 2" key="1">
    <citation type="submission" date="2019-12" db="EMBL/GenBank/DDBJ databases">
        <title>complete genome sequences of Aeromonas caviae str. WP2-W18-ESBL-01 isolated from wastewater treatment plant effluent.</title>
        <authorList>
            <person name="Sekizuka T."/>
            <person name="Itokawa K."/>
            <person name="Yatsu K."/>
            <person name="Inamine Y."/>
            <person name="Kuroda M."/>
        </authorList>
    </citation>
    <scope>NUCLEOTIDE SEQUENCE [LARGE SCALE GENOMIC DNA]</scope>
    <source>
        <strain evidence="1 2">WP2-W18-ESBL-01</strain>
    </source>
</reference>
<gene>
    <name evidence="1" type="ORF">WP2W18E01_00550</name>
</gene>
<sequence length="29" mass="3179">MLKAIIVEDECLIREELASPVLLMGAMSC</sequence>
<evidence type="ECO:0000313" key="1">
    <source>
        <dbReference type="EMBL" id="BBQ28473.1"/>
    </source>
</evidence>
<dbReference type="PROSITE" id="PS51257">
    <property type="entry name" value="PROKAR_LIPOPROTEIN"/>
    <property type="match status" value="1"/>
</dbReference>
<dbReference type="AlphaFoldDB" id="A0A6S4ZFY6"/>
<evidence type="ECO:0000313" key="2">
    <source>
        <dbReference type="Proteomes" id="UP000515756"/>
    </source>
</evidence>
<protein>
    <submittedName>
        <fullName evidence="1">Uncharacterized protein</fullName>
    </submittedName>
</protein>
<dbReference type="Proteomes" id="UP000515756">
    <property type="component" value="Chromosome"/>
</dbReference>
<dbReference type="EMBL" id="AP021927">
    <property type="protein sequence ID" value="BBQ28473.1"/>
    <property type="molecule type" value="Genomic_DNA"/>
</dbReference>
<organism evidence="1 2">
    <name type="scientific">Aeromonas caviae</name>
    <name type="common">Aeromonas punctata</name>
    <dbReference type="NCBI Taxonomy" id="648"/>
    <lineage>
        <taxon>Bacteria</taxon>
        <taxon>Pseudomonadati</taxon>
        <taxon>Pseudomonadota</taxon>
        <taxon>Gammaproteobacteria</taxon>
        <taxon>Aeromonadales</taxon>
        <taxon>Aeromonadaceae</taxon>
        <taxon>Aeromonas</taxon>
    </lineage>
</organism>
<proteinExistence type="predicted"/>
<name>A0A6S4ZFY6_AERCA</name>